<gene>
    <name evidence="1" type="ORF">UFOVP726_55</name>
</gene>
<reference evidence="1" key="1">
    <citation type="submission" date="2020-04" db="EMBL/GenBank/DDBJ databases">
        <authorList>
            <person name="Chiriac C."/>
            <person name="Salcher M."/>
            <person name="Ghai R."/>
            <person name="Kavagutti S V."/>
        </authorList>
    </citation>
    <scope>NUCLEOTIDE SEQUENCE</scope>
</reference>
<name>A0A6J5NR53_9CAUD</name>
<evidence type="ECO:0000313" key="1">
    <source>
        <dbReference type="EMBL" id="CAB4159831.1"/>
    </source>
</evidence>
<organism evidence="1">
    <name type="scientific">uncultured Caudovirales phage</name>
    <dbReference type="NCBI Taxonomy" id="2100421"/>
    <lineage>
        <taxon>Viruses</taxon>
        <taxon>Duplodnaviria</taxon>
        <taxon>Heunggongvirae</taxon>
        <taxon>Uroviricota</taxon>
        <taxon>Caudoviricetes</taxon>
        <taxon>Peduoviridae</taxon>
        <taxon>Maltschvirus</taxon>
        <taxon>Maltschvirus maltsch</taxon>
    </lineage>
</organism>
<accession>A0A6J5NR53</accession>
<dbReference type="EMBL" id="LR796695">
    <property type="protein sequence ID" value="CAB4159831.1"/>
    <property type="molecule type" value="Genomic_DNA"/>
</dbReference>
<sequence>MIELILSGLVGAVVTYAGVALRQRQPGDSLLDTIVRPFGAGGPGPRR</sequence>
<protein>
    <submittedName>
        <fullName evidence="1">Uncharacterized protein</fullName>
    </submittedName>
</protein>
<proteinExistence type="predicted"/>